<evidence type="ECO:0000256" key="9">
    <source>
        <dbReference type="RuleBase" id="RU003733"/>
    </source>
</evidence>
<dbReference type="CDD" id="cd07808">
    <property type="entry name" value="ASKHA_NBD_FGGY_EcXK-like"/>
    <property type="match status" value="1"/>
</dbReference>
<dbReference type="InterPro" id="IPR006000">
    <property type="entry name" value="Xylulokinase"/>
</dbReference>
<keyword evidence="6 8" id="KW-0067">ATP-binding</keyword>
<feature type="domain" description="Carbohydrate kinase FGGY N-terminal" evidence="11">
    <location>
        <begin position="3"/>
        <end position="246"/>
    </location>
</feature>
<dbReference type="Proteomes" id="UP000649604">
    <property type="component" value="Unassembled WGS sequence"/>
</dbReference>
<dbReference type="EC" id="2.7.1.17" evidence="8 10"/>
<reference evidence="13" key="1">
    <citation type="submission" date="2019-11" db="EMBL/GenBank/DDBJ databases">
        <title>Microbial mats filling the niche in hypersaline microbial mats.</title>
        <authorList>
            <person name="Wong H.L."/>
            <person name="Macleod F.I."/>
            <person name="White R.A. III"/>
            <person name="Burns B.P."/>
        </authorList>
    </citation>
    <scope>NUCLEOTIDE SEQUENCE</scope>
    <source>
        <strain evidence="13">Rbin_158</strain>
    </source>
</reference>
<name>A0A9D5JXW2_9BACT</name>
<feature type="site" description="Important for activity" evidence="8">
    <location>
        <position position="8"/>
    </location>
</feature>
<feature type="domain" description="Carbohydrate kinase FGGY C-terminal" evidence="12">
    <location>
        <begin position="257"/>
        <end position="443"/>
    </location>
</feature>
<evidence type="ECO:0000259" key="12">
    <source>
        <dbReference type="Pfam" id="PF02782"/>
    </source>
</evidence>
<feature type="active site" description="Proton acceptor" evidence="8">
    <location>
        <position position="240"/>
    </location>
</feature>
<evidence type="ECO:0000259" key="11">
    <source>
        <dbReference type="Pfam" id="PF00370"/>
    </source>
</evidence>
<comment type="function">
    <text evidence="8">Catalyzes the phosphorylation of D-xylulose to D-xylulose 5-phosphate.</text>
</comment>
<evidence type="ECO:0000256" key="5">
    <source>
        <dbReference type="ARBA" id="ARBA00022777"/>
    </source>
</evidence>
<dbReference type="Gene3D" id="3.30.420.40">
    <property type="match status" value="2"/>
</dbReference>
<dbReference type="PROSITE" id="PS00445">
    <property type="entry name" value="FGGY_KINASES_2"/>
    <property type="match status" value="1"/>
</dbReference>
<dbReference type="InterPro" id="IPR018483">
    <property type="entry name" value="Carb_kinase_FGGY_CS"/>
</dbReference>
<dbReference type="SUPFAM" id="SSF53067">
    <property type="entry name" value="Actin-like ATPase domain"/>
    <property type="match status" value="2"/>
</dbReference>
<keyword evidence="3 8" id="KW-0808">Transferase</keyword>
<proteinExistence type="inferred from homology"/>
<evidence type="ECO:0000256" key="2">
    <source>
        <dbReference type="ARBA" id="ARBA00022629"/>
    </source>
</evidence>
<evidence type="ECO:0000256" key="4">
    <source>
        <dbReference type="ARBA" id="ARBA00022741"/>
    </source>
</evidence>
<evidence type="ECO:0000313" key="13">
    <source>
        <dbReference type="EMBL" id="MBD3326179.1"/>
    </source>
</evidence>
<dbReference type="GO" id="GO:0005998">
    <property type="term" value="P:xylulose catabolic process"/>
    <property type="evidence" value="ECO:0007669"/>
    <property type="project" value="UniProtKB-UniRule"/>
</dbReference>
<gene>
    <name evidence="8 10 13" type="primary">xylB</name>
    <name evidence="13" type="ORF">GF339_16450</name>
</gene>
<organism evidence="13 14">
    <name type="scientific">candidate division KSB3 bacterium</name>
    <dbReference type="NCBI Taxonomy" id="2044937"/>
    <lineage>
        <taxon>Bacteria</taxon>
        <taxon>candidate division KSB3</taxon>
    </lineage>
</organism>
<evidence type="ECO:0000256" key="3">
    <source>
        <dbReference type="ARBA" id="ARBA00022679"/>
    </source>
</evidence>
<dbReference type="AlphaFoldDB" id="A0A9D5JXW2"/>
<comment type="similarity">
    <text evidence="1 8 9">Belongs to the FGGY kinase family.</text>
</comment>
<dbReference type="GO" id="GO:0004856">
    <property type="term" value="F:D-xylulokinase activity"/>
    <property type="evidence" value="ECO:0007669"/>
    <property type="project" value="UniProtKB-UniRule"/>
</dbReference>
<evidence type="ECO:0000256" key="1">
    <source>
        <dbReference type="ARBA" id="ARBA00009156"/>
    </source>
</evidence>
<dbReference type="InterPro" id="IPR050406">
    <property type="entry name" value="FGGY_Carb_Kinase"/>
</dbReference>
<comment type="catalytic activity">
    <reaction evidence="8 10">
        <text>D-xylulose + ATP = D-xylulose 5-phosphate + ADP + H(+)</text>
        <dbReference type="Rhea" id="RHEA:10964"/>
        <dbReference type="ChEBI" id="CHEBI:15378"/>
        <dbReference type="ChEBI" id="CHEBI:17140"/>
        <dbReference type="ChEBI" id="CHEBI:30616"/>
        <dbReference type="ChEBI" id="CHEBI:57737"/>
        <dbReference type="ChEBI" id="CHEBI:456216"/>
        <dbReference type="EC" id="2.7.1.17"/>
    </reaction>
</comment>
<comment type="caution">
    <text evidence="13">The sequence shown here is derived from an EMBL/GenBank/DDBJ whole genome shotgun (WGS) entry which is preliminary data.</text>
</comment>
<dbReference type="EMBL" id="WJJP01000533">
    <property type="protein sequence ID" value="MBD3326179.1"/>
    <property type="molecule type" value="Genomic_DNA"/>
</dbReference>
<evidence type="ECO:0000256" key="6">
    <source>
        <dbReference type="ARBA" id="ARBA00022840"/>
    </source>
</evidence>
<evidence type="ECO:0000256" key="8">
    <source>
        <dbReference type="HAMAP-Rule" id="MF_02220"/>
    </source>
</evidence>
<keyword evidence="5 8" id="KW-0418">Kinase</keyword>
<dbReference type="InterPro" id="IPR043129">
    <property type="entry name" value="ATPase_NBD"/>
</dbReference>
<keyword evidence="2 8" id="KW-0859">Xylose metabolism</keyword>
<evidence type="ECO:0000256" key="7">
    <source>
        <dbReference type="ARBA" id="ARBA00023277"/>
    </source>
</evidence>
<dbReference type="GO" id="GO:0005524">
    <property type="term" value="F:ATP binding"/>
    <property type="evidence" value="ECO:0007669"/>
    <property type="project" value="UniProtKB-UniRule"/>
</dbReference>
<dbReference type="InterPro" id="IPR018485">
    <property type="entry name" value="FGGY_C"/>
</dbReference>
<dbReference type="NCBIfam" id="TIGR01312">
    <property type="entry name" value="XylB"/>
    <property type="match status" value="1"/>
</dbReference>
<dbReference type="InterPro" id="IPR000577">
    <property type="entry name" value="Carb_kinase_FGGY"/>
</dbReference>
<dbReference type="PANTHER" id="PTHR43095">
    <property type="entry name" value="SUGAR KINASE"/>
    <property type="match status" value="1"/>
</dbReference>
<accession>A0A9D5JXW2</accession>
<dbReference type="HAMAP" id="MF_02220">
    <property type="entry name" value="XylB"/>
    <property type="match status" value="1"/>
</dbReference>
<feature type="binding site" evidence="8">
    <location>
        <begin position="81"/>
        <end position="82"/>
    </location>
    <ligand>
        <name>substrate</name>
    </ligand>
</feature>
<keyword evidence="7 8" id="KW-0119">Carbohydrate metabolism</keyword>
<dbReference type="PIRSF" id="PIRSF000538">
    <property type="entry name" value="GlpK"/>
    <property type="match status" value="1"/>
</dbReference>
<evidence type="ECO:0000313" key="14">
    <source>
        <dbReference type="Proteomes" id="UP000649604"/>
    </source>
</evidence>
<evidence type="ECO:0000256" key="10">
    <source>
        <dbReference type="RuleBase" id="RU364073"/>
    </source>
</evidence>
<dbReference type="GO" id="GO:0042732">
    <property type="term" value="P:D-xylose metabolic process"/>
    <property type="evidence" value="ECO:0007669"/>
    <property type="project" value="UniProtKB-KW"/>
</dbReference>
<dbReference type="Pfam" id="PF02782">
    <property type="entry name" value="FGGY_C"/>
    <property type="match status" value="1"/>
</dbReference>
<protein>
    <recommendedName>
        <fullName evidence="8 10">Xylulose kinase</fullName>
        <shortName evidence="8 10">Xylulokinase</shortName>
        <ecNumber evidence="8 10">2.7.1.17</ecNumber>
    </recommendedName>
</protein>
<sequence length="502" mass="55037">MSYLLGIDIGTSSTKSLLLDESGTLVTTGQQAYDFDTPRPGWAEQDPEVWWTATKESIRQVLHDSRIDPKEIRGVGFSGQMHGPVFLDKAERSIRPAIIWADQRSAAECRDIYETVGKDGLYRTVCNPVDSGFMAATLLWIKRHEPDTYRRIHRLVLAKDYVKYRLTGTLITDPSDAGGTSLYDVRQREWSSEILETLGLSAEIFPQVRPSVDVVGTVHRAAAAETGLAEGTPVVNGGSDQTMGALASGAIEEGPVMLVIGTGGTLFTTVDAVVVDAELRMHTYPHCVPGKWHLLGAILAGGFTFKWFRNVLSAAQPYSYEAMTDEAAQIAPGAEGALFLPYLAGERTPHMDSLARGVFFGLTVRHTRAHMIRAIMEGVVFAMRDCLEIFKQLQVSPEKIIAGGGGTLNPLWRQIQADILGFPLVTAQTPEKSATGAAMIAGVGTESFASFEDACQRTVIFGEETTPIPEHTACYEDYYRFYRSLYPALKERFAEVAQLCEP</sequence>
<dbReference type="InterPro" id="IPR018484">
    <property type="entry name" value="FGGY_N"/>
</dbReference>
<keyword evidence="4 8" id="KW-0547">Nucleotide-binding</keyword>
<dbReference type="Pfam" id="PF00370">
    <property type="entry name" value="FGGY_N"/>
    <property type="match status" value="1"/>
</dbReference>